<dbReference type="GeneID" id="25263393"/>
<dbReference type="EMBL" id="JMSN01000126">
    <property type="protein sequence ID" value="KDN37991.1"/>
    <property type="molecule type" value="Genomic_DNA"/>
</dbReference>
<evidence type="ECO:0000256" key="6">
    <source>
        <dbReference type="ARBA" id="ARBA00022892"/>
    </source>
</evidence>
<evidence type="ECO:0000256" key="5">
    <source>
        <dbReference type="ARBA" id="ARBA00022490"/>
    </source>
</evidence>
<evidence type="ECO:0000256" key="8">
    <source>
        <dbReference type="ARBA" id="ARBA00023034"/>
    </source>
</evidence>
<comment type="subcellular location">
    <subcellularLocation>
        <location evidence="2">Cytoplasmic vesicle</location>
        <location evidence="2">COPI-coated vesicle membrane</location>
        <topology evidence="2">Peripheral membrane protein</topology>
        <orientation evidence="2">Cytoplasmic side</orientation>
    </subcellularLocation>
    <subcellularLocation>
        <location evidence="1">Golgi apparatus membrane</location>
        <topology evidence="1">Peripheral membrane protein</topology>
        <orientation evidence="1">Cytoplasmic side</orientation>
    </subcellularLocation>
</comment>
<evidence type="ECO:0000256" key="2">
    <source>
        <dbReference type="ARBA" id="ARBA00004347"/>
    </source>
</evidence>
<dbReference type="PANTHER" id="PTHR10805">
    <property type="entry name" value="COATOMER SUBUNIT EPSILON"/>
    <property type="match status" value="1"/>
</dbReference>
<dbReference type="InterPro" id="IPR006822">
    <property type="entry name" value="Coatomer_esu"/>
</dbReference>
<evidence type="ECO:0000313" key="12">
    <source>
        <dbReference type="EMBL" id="KDN37991.1"/>
    </source>
</evidence>
<evidence type="ECO:0000313" key="13">
    <source>
        <dbReference type="Proteomes" id="UP000027361"/>
    </source>
</evidence>
<dbReference type="RefSeq" id="XP_013240567.1">
    <property type="nucleotide sequence ID" value="XM_013385113.1"/>
</dbReference>
<reference evidence="12 13" key="1">
    <citation type="submission" date="2014-05" db="EMBL/GenBank/DDBJ databases">
        <title>Draft genome sequence of a rare smut relative, Tilletiaria anomala UBC 951.</title>
        <authorList>
            <consortium name="DOE Joint Genome Institute"/>
            <person name="Toome M."/>
            <person name="Kuo A."/>
            <person name="Henrissat B."/>
            <person name="Lipzen A."/>
            <person name="Tritt A."/>
            <person name="Yoshinaga Y."/>
            <person name="Zane M."/>
            <person name="Barry K."/>
            <person name="Grigoriev I.V."/>
            <person name="Spatafora J.W."/>
            <person name="Aimea M.C."/>
        </authorList>
    </citation>
    <scope>NUCLEOTIDE SEQUENCE [LARGE SCALE GENOMIC DNA]</scope>
    <source>
        <strain evidence="12 13">UBC 951</strain>
    </source>
</reference>
<dbReference type="GO" id="GO:0006888">
    <property type="term" value="P:endoplasmic reticulum to Golgi vesicle-mediated transport"/>
    <property type="evidence" value="ECO:0007669"/>
    <property type="project" value="TreeGrafter"/>
</dbReference>
<dbReference type="GO" id="GO:0005198">
    <property type="term" value="F:structural molecule activity"/>
    <property type="evidence" value="ECO:0007669"/>
    <property type="project" value="UniProtKB-UniRule"/>
</dbReference>
<evidence type="ECO:0000256" key="4">
    <source>
        <dbReference type="ARBA" id="ARBA00022448"/>
    </source>
</evidence>
<evidence type="ECO:0000256" key="7">
    <source>
        <dbReference type="ARBA" id="ARBA00022927"/>
    </source>
</evidence>
<dbReference type="PIRSF" id="PIRSF016478">
    <property type="entry name" value="Coatomer_esu"/>
    <property type="match status" value="1"/>
</dbReference>
<evidence type="ECO:0000256" key="11">
    <source>
        <dbReference type="PIRNR" id="PIRNR016478"/>
    </source>
</evidence>
<dbReference type="FunCoup" id="A0A066V944">
    <property type="interactions" value="257"/>
</dbReference>
<keyword evidence="6 11" id="KW-0931">ER-Golgi transport</keyword>
<keyword evidence="5 11" id="KW-0963">Cytoplasm</keyword>
<dbReference type="GO" id="GO:0006891">
    <property type="term" value="P:intra-Golgi vesicle-mediated transport"/>
    <property type="evidence" value="ECO:0007669"/>
    <property type="project" value="TreeGrafter"/>
</dbReference>
<keyword evidence="10 11" id="KW-0968">Cytoplasmic vesicle</keyword>
<keyword evidence="9 11" id="KW-0472">Membrane</keyword>
<gene>
    <name evidence="12" type="ORF">K437DRAFT_251559</name>
</gene>
<accession>A0A066V944</accession>
<dbReference type="GO" id="GO:0015031">
    <property type="term" value="P:protein transport"/>
    <property type="evidence" value="ECO:0007669"/>
    <property type="project" value="UniProtKB-UniRule"/>
</dbReference>
<dbReference type="OMA" id="MIVLSQH"/>
<protein>
    <recommendedName>
        <fullName evidence="11">Coatomer subunit epsilon</fullName>
    </recommendedName>
</protein>
<dbReference type="STRING" id="1037660.A0A066V944"/>
<dbReference type="OrthoDB" id="310217at2759"/>
<comment type="function">
    <text evidence="11">The coatomer is a cytosolic protein complex that binds to dilysine motifs and reversibly associates with Golgi non-clathrin-coated vesicles, which further mediate biosynthetic protein transport from the ER, via the Golgi up to the trans Golgi network. The coatomer complex is required for budding from Golgi membranes, and is essential for the retrograde Golgi-to-ER transport of dilysine-tagged proteins.</text>
</comment>
<dbReference type="Pfam" id="PF04733">
    <property type="entry name" value="Coatomer_E"/>
    <property type="match status" value="1"/>
</dbReference>
<dbReference type="HOGENOM" id="CLU_049363_2_0_1"/>
<keyword evidence="4 11" id="KW-0813">Transport</keyword>
<dbReference type="InterPro" id="IPR011990">
    <property type="entry name" value="TPR-like_helical_dom_sf"/>
</dbReference>
<dbReference type="GO" id="GO:0006890">
    <property type="term" value="P:retrograde vesicle-mediated transport, Golgi to endoplasmic reticulum"/>
    <property type="evidence" value="ECO:0007669"/>
    <property type="project" value="UniProtKB-UniRule"/>
</dbReference>
<dbReference type="Gene3D" id="1.25.40.10">
    <property type="entry name" value="Tetratricopeptide repeat domain"/>
    <property type="match status" value="1"/>
</dbReference>
<sequence>MSSFEVQSLFYQGAYKGCIELASLQSVDPSNQATQQNLLYAARSHIALSDPGKALALLPASLAEGNIAVGAVRQLAKFVASQQQGNAKSSDEALASLIELLDEAVVGDPKGEVVRVCAGTAMARDGDPLGALETLDVASEKEGKNKELECVALGIHILLSINRVDLAQKEFTAARSWADDSLLIQLIEAWIGLVQGGRSSQQAYYVYDELAQNPAQAGKPSTVNVLTGKAAAQMVLGQWKAAAATLEHAEKLDPSNESVLANRVALAPHLSRTPESLAEAMQKLQARNTKHPVLIAYNEREAAFDEVAAKFTLSSEA</sequence>
<keyword evidence="7 11" id="KW-0653">Protein transport</keyword>
<comment type="caution">
    <text evidence="12">The sequence shown here is derived from an EMBL/GenBank/DDBJ whole genome shotgun (WGS) entry which is preliminary data.</text>
</comment>
<organism evidence="12 13">
    <name type="scientific">Tilletiaria anomala (strain ATCC 24038 / CBS 436.72 / UBC 951)</name>
    <dbReference type="NCBI Taxonomy" id="1037660"/>
    <lineage>
        <taxon>Eukaryota</taxon>
        <taxon>Fungi</taxon>
        <taxon>Dikarya</taxon>
        <taxon>Basidiomycota</taxon>
        <taxon>Ustilaginomycotina</taxon>
        <taxon>Exobasidiomycetes</taxon>
        <taxon>Georgefischeriales</taxon>
        <taxon>Tilletiariaceae</taxon>
        <taxon>Tilletiaria</taxon>
    </lineage>
</organism>
<evidence type="ECO:0000256" key="3">
    <source>
        <dbReference type="ARBA" id="ARBA00008827"/>
    </source>
</evidence>
<dbReference type="GO" id="GO:0030126">
    <property type="term" value="C:COPI vesicle coat"/>
    <property type="evidence" value="ECO:0007669"/>
    <property type="project" value="TreeGrafter"/>
</dbReference>
<dbReference type="SUPFAM" id="SSF48452">
    <property type="entry name" value="TPR-like"/>
    <property type="match status" value="1"/>
</dbReference>
<keyword evidence="13" id="KW-1185">Reference proteome</keyword>
<dbReference type="InParanoid" id="A0A066V944"/>
<dbReference type="PANTHER" id="PTHR10805:SF0">
    <property type="entry name" value="COATOMER SUBUNIT EPSILON"/>
    <property type="match status" value="1"/>
</dbReference>
<evidence type="ECO:0000256" key="1">
    <source>
        <dbReference type="ARBA" id="ARBA00004255"/>
    </source>
</evidence>
<name>A0A066V944_TILAU</name>
<keyword evidence="8 11" id="KW-0333">Golgi apparatus</keyword>
<comment type="similarity">
    <text evidence="3 11">Belongs to the COPE family.</text>
</comment>
<proteinExistence type="inferred from homology"/>
<dbReference type="Proteomes" id="UP000027361">
    <property type="component" value="Unassembled WGS sequence"/>
</dbReference>
<evidence type="ECO:0000256" key="10">
    <source>
        <dbReference type="ARBA" id="ARBA00023329"/>
    </source>
</evidence>
<dbReference type="GO" id="GO:0000139">
    <property type="term" value="C:Golgi membrane"/>
    <property type="evidence" value="ECO:0007669"/>
    <property type="project" value="UniProtKB-SubCell"/>
</dbReference>
<dbReference type="AlphaFoldDB" id="A0A066V944"/>
<evidence type="ECO:0000256" key="9">
    <source>
        <dbReference type="ARBA" id="ARBA00023136"/>
    </source>
</evidence>